<name>A0ABT7TF73_9MICO</name>
<comment type="caution">
    <text evidence="3">The sequence shown here is derived from an EMBL/GenBank/DDBJ whole genome shotgun (WGS) entry which is preliminary data.</text>
</comment>
<dbReference type="RefSeq" id="WP_289469252.1">
    <property type="nucleotide sequence ID" value="NZ_JAUCMM010000002.1"/>
</dbReference>
<evidence type="ECO:0000256" key="2">
    <source>
        <dbReference type="SAM" id="Phobius"/>
    </source>
</evidence>
<keyword evidence="2" id="KW-0472">Membrane</keyword>
<evidence type="ECO:0000313" key="4">
    <source>
        <dbReference type="Proteomes" id="UP001235720"/>
    </source>
</evidence>
<proteinExistence type="predicted"/>
<feature type="transmembrane region" description="Helical" evidence="2">
    <location>
        <begin position="57"/>
        <end position="78"/>
    </location>
</feature>
<keyword evidence="2" id="KW-1133">Transmembrane helix</keyword>
<feature type="region of interest" description="Disordered" evidence="1">
    <location>
        <begin position="143"/>
        <end position="169"/>
    </location>
</feature>
<feature type="transmembrane region" description="Helical" evidence="2">
    <location>
        <begin position="20"/>
        <end position="45"/>
    </location>
</feature>
<accession>A0ABT7TF73</accession>
<organism evidence="3 4">
    <name type="scientific">Curtobacterium subtropicum</name>
    <dbReference type="NCBI Taxonomy" id="3055138"/>
    <lineage>
        <taxon>Bacteria</taxon>
        <taxon>Bacillati</taxon>
        <taxon>Actinomycetota</taxon>
        <taxon>Actinomycetes</taxon>
        <taxon>Micrococcales</taxon>
        <taxon>Microbacteriaceae</taxon>
        <taxon>Curtobacterium</taxon>
    </lineage>
</organism>
<evidence type="ECO:0000313" key="3">
    <source>
        <dbReference type="EMBL" id="MDM7887519.1"/>
    </source>
</evidence>
<gene>
    <name evidence="3" type="ORF">QUG98_03540</name>
</gene>
<keyword evidence="4" id="KW-1185">Reference proteome</keyword>
<sequence length="169" mass="18371">MTTDERTQETGRPRRQPSVVTAAVSIWAVVLVERIIVFSVMSVLSALRAPDLLPATVVAWVLGLGICALLAWATLLVWRGSGTARVWLGVMGAFALVNVVVMALTGNASWLTLEAVAVIAAAVLLCLPSARPWFPRVERRPRVPEPRTIGWDPQTGERITEPREAADPR</sequence>
<evidence type="ECO:0000256" key="1">
    <source>
        <dbReference type="SAM" id="MobiDB-lite"/>
    </source>
</evidence>
<keyword evidence="2" id="KW-0812">Transmembrane</keyword>
<feature type="transmembrane region" description="Helical" evidence="2">
    <location>
        <begin position="110"/>
        <end position="130"/>
    </location>
</feature>
<dbReference type="EMBL" id="JAUCMM010000002">
    <property type="protein sequence ID" value="MDM7887519.1"/>
    <property type="molecule type" value="Genomic_DNA"/>
</dbReference>
<protein>
    <recommendedName>
        <fullName evidence="5">Integral membrane protein</fullName>
    </recommendedName>
</protein>
<evidence type="ECO:0008006" key="5">
    <source>
        <dbReference type="Google" id="ProtNLM"/>
    </source>
</evidence>
<feature type="transmembrane region" description="Helical" evidence="2">
    <location>
        <begin position="85"/>
        <end position="104"/>
    </location>
</feature>
<reference evidence="3 4" key="1">
    <citation type="submission" date="2023-06" db="EMBL/GenBank/DDBJ databases">
        <authorList>
            <person name="Feng G."/>
            <person name="Li J."/>
            <person name="Zhu H."/>
        </authorList>
    </citation>
    <scope>NUCLEOTIDE SEQUENCE [LARGE SCALE GENOMIC DNA]</scope>
    <source>
        <strain evidence="3 4">RHCJP20</strain>
    </source>
</reference>
<feature type="compositionally biased region" description="Basic and acidic residues" evidence="1">
    <location>
        <begin position="158"/>
        <end position="169"/>
    </location>
</feature>
<dbReference type="Proteomes" id="UP001235720">
    <property type="component" value="Unassembled WGS sequence"/>
</dbReference>